<keyword evidence="4" id="KW-0732">Signal</keyword>
<dbReference type="PROSITE" id="PS50011">
    <property type="entry name" value="PROTEIN_KINASE_DOM"/>
    <property type="match status" value="1"/>
</dbReference>
<dbReference type="GO" id="GO:0005524">
    <property type="term" value="F:ATP binding"/>
    <property type="evidence" value="ECO:0007669"/>
    <property type="project" value="InterPro"/>
</dbReference>
<dbReference type="InterPro" id="IPR032675">
    <property type="entry name" value="LRR_dom_sf"/>
</dbReference>
<dbReference type="InterPro" id="IPR051824">
    <property type="entry name" value="LRR_Rcpt-Like_S/T_Kinase"/>
</dbReference>
<keyword evidence="13" id="KW-1185">Reference proteome</keyword>
<dbReference type="KEGG" id="atr:18431974"/>
<keyword evidence="5" id="KW-0677">Repeat</keyword>
<evidence type="ECO:0000256" key="7">
    <source>
        <dbReference type="ARBA" id="ARBA00023136"/>
    </source>
</evidence>
<dbReference type="AlphaFoldDB" id="W1P7C8"/>
<keyword evidence="2" id="KW-0433">Leucine-rich repeat</keyword>
<dbReference type="PANTHER" id="PTHR48006:SF73">
    <property type="entry name" value="PROTEIN KINASE DOMAIN-CONTAINING PROTEIN"/>
    <property type="match status" value="1"/>
</dbReference>
<keyword evidence="7 10" id="KW-0472">Membrane</keyword>
<dbReference type="OMA" id="YGAVPEH"/>
<dbReference type="EMBL" id="KI394330">
    <property type="protein sequence ID" value="ERN03823.1"/>
    <property type="molecule type" value="Genomic_DNA"/>
</dbReference>
<dbReference type="Proteomes" id="UP000017836">
    <property type="component" value="Unassembled WGS sequence"/>
</dbReference>
<evidence type="ECO:0000313" key="13">
    <source>
        <dbReference type="Proteomes" id="UP000017836"/>
    </source>
</evidence>
<feature type="transmembrane region" description="Helical" evidence="10">
    <location>
        <begin position="7"/>
        <end position="25"/>
    </location>
</feature>
<dbReference type="Gene3D" id="3.80.10.10">
    <property type="entry name" value="Ribonuclease Inhibitor"/>
    <property type="match status" value="2"/>
</dbReference>
<accession>W1P7C8</accession>
<feature type="transmembrane region" description="Helical" evidence="10">
    <location>
        <begin position="408"/>
        <end position="433"/>
    </location>
</feature>
<dbReference type="GO" id="GO:0004674">
    <property type="term" value="F:protein serine/threonine kinase activity"/>
    <property type="evidence" value="ECO:0000318"/>
    <property type="project" value="GO_Central"/>
</dbReference>
<evidence type="ECO:0000256" key="10">
    <source>
        <dbReference type="SAM" id="Phobius"/>
    </source>
</evidence>
<dbReference type="InterPro" id="IPR011009">
    <property type="entry name" value="Kinase-like_dom_sf"/>
</dbReference>
<evidence type="ECO:0000256" key="1">
    <source>
        <dbReference type="ARBA" id="ARBA00004479"/>
    </source>
</evidence>
<evidence type="ECO:0000256" key="9">
    <source>
        <dbReference type="ARBA" id="ARBA00023180"/>
    </source>
</evidence>
<dbReference type="InterPro" id="IPR000719">
    <property type="entry name" value="Prot_kinase_dom"/>
</dbReference>
<dbReference type="InterPro" id="IPR001611">
    <property type="entry name" value="Leu-rich_rpt"/>
</dbReference>
<evidence type="ECO:0000256" key="5">
    <source>
        <dbReference type="ARBA" id="ARBA00022737"/>
    </source>
</evidence>
<dbReference type="STRING" id="13333.W1P7C8"/>
<dbReference type="SUPFAM" id="SSF56112">
    <property type="entry name" value="Protein kinase-like (PK-like)"/>
    <property type="match status" value="1"/>
</dbReference>
<dbReference type="InterPro" id="IPR001245">
    <property type="entry name" value="Ser-Thr/Tyr_kinase_cat_dom"/>
</dbReference>
<dbReference type="FunFam" id="1.10.510.10:FF:000431">
    <property type="entry name" value="Putative inactive leucine-rich repeat receptor-like protein kinase"/>
    <property type="match status" value="1"/>
</dbReference>
<evidence type="ECO:0000259" key="11">
    <source>
        <dbReference type="PROSITE" id="PS50011"/>
    </source>
</evidence>
<dbReference type="Pfam" id="PF07714">
    <property type="entry name" value="PK_Tyr_Ser-Thr"/>
    <property type="match status" value="1"/>
</dbReference>
<dbReference type="PANTHER" id="PTHR48006">
    <property type="entry name" value="LEUCINE-RICH REPEAT-CONTAINING PROTEIN DDB_G0281931-RELATED"/>
    <property type="match status" value="1"/>
</dbReference>
<comment type="subcellular location">
    <subcellularLocation>
        <location evidence="1">Membrane</location>
        <topology evidence="1">Single-pass type I membrane protein</topology>
    </subcellularLocation>
</comment>
<proteinExistence type="predicted"/>
<dbReference type="eggNOG" id="ENOG502QQH1">
    <property type="taxonomic scope" value="Eukaryota"/>
</dbReference>
<dbReference type="Pfam" id="PF00560">
    <property type="entry name" value="LRR_1"/>
    <property type="match status" value="4"/>
</dbReference>
<gene>
    <name evidence="12" type="ORF">AMTR_s00078p00127310</name>
</gene>
<dbReference type="GO" id="GO:0016020">
    <property type="term" value="C:membrane"/>
    <property type="evidence" value="ECO:0000318"/>
    <property type="project" value="GO_Central"/>
</dbReference>
<dbReference type="Gene3D" id="1.10.510.10">
    <property type="entry name" value="Transferase(Phosphotransferase) domain 1"/>
    <property type="match status" value="1"/>
</dbReference>
<dbReference type="Gene3D" id="3.30.200.20">
    <property type="entry name" value="Phosphorylase Kinase, domain 1"/>
    <property type="match status" value="1"/>
</dbReference>
<sequence length="823" mass="90481">MAKDKHHLYIPILFQISIFLVVFLVPPSNGQLQTSYIQSLLRIKRILEYPLALNNWNRWTYFCNIPPTSNLTVICSNSRVTELHIVGDKGSPTLLSKGNLKFASSNQSLSSGFSMDSLFTTLSKFSDLQALSLVSLGLWGEIPGKIDRLSNLQVLNMSSNFLYGGIPQEISSIPNLQTLILDDNILNDIFPNWVNLPSNLSVLSLSDNSIHGLIPSSLGTSKGLRLLNLSRNSLSGNVPYLGGLSKLEVLDLGENNLGPQFPSLGKNIVTLALRNNTFSANIPSELGSYAQLKRLDLSFNKLVGPILVSLFSLTSIQYLNLAGNKLTGSLVQNLSCNKALEYLDISDNLLTGKLPSCLEAKLTNMVSLYGGNCLVNSDQHQHPYSFCQNEALAAIMPHVQKKESKSNLALILSILGGIVGGLVMLILSVLLILRRMGVNKGENLVSQKTEAVNSSMSLSPRLTPNSRSMPQMVRLGTIGLPPFRKFSLEEIEDATDNFDSSNLIGEGSQGQLYRGMLHDGSMVLVKCLKLKQRQSPQSIMQRVELISNLRHRHLISILGHCFMYYQDSPGVSGVFLVFEYVYNGTLRSHISERREADTLKWPQRIAAAIGVARGLQFLNTGITPGIYRNNLKIEDILLDQNTMTKLCSYNLPIIEEIMVAKVGSESSFKGQKESMDVGRANDGDKEDVYNLGQILAEIIVGKPIISPSELEKLRNQLQASFTAEPGALRRVADPSIRYACATESLKTAIGITLKCLSKDISCRPSVDDVIWNLQYAAQVQDGWSGSAQVSGEFSMKNLSAQVSGEFPMKSWNTQVSGEFQVKN</sequence>
<evidence type="ECO:0000256" key="8">
    <source>
        <dbReference type="ARBA" id="ARBA00023170"/>
    </source>
</evidence>
<evidence type="ECO:0000256" key="6">
    <source>
        <dbReference type="ARBA" id="ARBA00022989"/>
    </source>
</evidence>
<keyword evidence="8" id="KW-0675">Receptor</keyword>
<reference evidence="13" key="1">
    <citation type="journal article" date="2013" name="Science">
        <title>The Amborella genome and the evolution of flowering plants.</title>
        <authorList>
            <consortium name="Amborella Genome Project"/>
        </authorList>
    </citation>
    <scope>NUCLEOTIDE SEQUENCE [LARGE SCALE GENOMIC DNA]</scope>
</reference>
<evidence type="ECO:0000256" key="3">
    <source>
        <dbReference type="ARBA" id="ARBA00022692"/>
    </source>
</evidence>
<evidence type="ECO:0000313" key="12">
    <source>
        <dbReference type="EMBL" id="ERN03823.1"/>
    </source>
</evidence>
<keyword evidence="3 10" id="KW-0812">Transmembrane</keyword>
<dbReference type="OrthoDB" id="676979at2759"/>
<dbReference type="Pfam" id="PF13855">
    <property type="entry name" value="LRR_8"/>
    <property type="match status" value="1"/>
</dbReference>
<keyword evidence="6 10" id="KW-1133">Transmembrane helix</keyword>
<protein>
    <recommendedName>
        <fullName evidence="11">Protein kinase domain-containing protein</fullName>
    </recommendedName>
</protein>
<evidence type="ECO:0000256" key="2">
    <source>
        <dbReference type="ARBA" id="ARBA00022614"/>
    </source>
</evidence>
<evidence type="ECO:0000256" key="4">
    <source>
        <dbReference type="ARBA" id="ARBA00022729"/>
    </source>
</evidence>
<organism evidence="12 13">
    <name type="scientific">Amborella trichopoda</name>
    <dbReference type="NCBI Taxonomy" id="13333"/>
    <lineage>
        <taxon>Eukaryota</taxon>
        <taxon>Viridiplantae</taxon>
        <taxon>Streptophyta</taxon>
        <taxon>Embryophyta</taxon>
        <taxon>Tracheophyta</taxon>
        <taxon>Spermatophyta</taxon>
        <taxon>Magnoliopsida</taxon>
        <taxon>Amborellales</taxon>
        <taxon>Amborellaceae</taxon>
        <taxon>Amborella</taxon>
    </lineage>
</organism>
<dbReference type="FunFam" id="3.80.10.10:FF:000380">
    <property type="entry name" value="Putative inactive leucine-rich repeat receptor-like protein kinase"/>
    <property type="match status" value="1"/>
</dbReference>
<dbReference type="HOGENOM" id="CLU_000288_108_0_1"/>
<dbReference type="SUPFAM" id="SSF52047">
    <property type="entry name" value="RNI-like"/>
    <property type="match status" value="1"/>
</dbReference>
<feature type="domain" description="Protein kinase" evidence="11">
    <location>
        <begin position="498"/>
        <end position="776"/>
    </location>
</feature>
<dbReference type="Gramene" id="ERN03823">
    <property type="protein sequence ID" value="ERN03823"/>
    <property type="gene ID" value="AMTR_s00078p00127310"/>
</dbReference>
<keyword evidence="9" id="KW-0325">Glycoprotein</keyword>
<name>W1P7C8_AMBTC</name>